<accession>A0ABS5NFX1</accession>
<name>A0ABS5NFX1_TSUPA</name>
<proteinExistence type="predicted"/>
<dbReference type="EMBL" id="JAGXOE010000035">
    <property type="protein sequence ID" value="MBS4102502.1"/>
    <property type="molecule type" value="Genomic_DNA"/>
</dbReference>
<gene>
    <name evidence="1" type="ORF">KFZ73_14790</name>
</gene>
<evidence type="ECO:0008006" key="3">
    <source>
        <dbReference type="Google" id="ProtNLM"/>
    </source>
</evidence>
<organism evidence="1 2">
    <name type="scientific">Tsukamurella paurometabola</name>
    <name type="common">Corynebacterium paurometabolum</name>
    <dbReference type="NCBI Taxonomy" id="2061"/>
    <lineage>
        <taxon>Bacteria</taxon>
        <taxon>Bacillati</taxon>
        <taxon>Actinomycetota</taxon>
        <taxon>Actinomycetes</taxon>
        <taxon>Mycobacteriales</taxon>
        <taxon>Tsukamurellaceae</taxon>
        <taxon>Tsukamurella</taxon>
    </lineage>
</organism>
<keyword evidence="2" id="KW-1185">Reference proteome</keyword>
<dbReference type="Proteomes" id="UP000676853">
    <property type="component" value="Unassembled WGS sequence"/>
</dbReference>
<evidence type="ECO:0000313" key="2">
    <source>
        <dbReference type="Proteomes" id="UP000676853"/>
    </source>
</evidence>
<comment type="caution">
    <text evidence="1">The sequence shown here is derived from an EMBL/GenBank/DDBJ whole genome shotgun (WGS) entry which is preliminary data.</text>
</comment>
<dbReference type="RefSeq" id="WP_212554203.1">
    <property type="nucleotide sequence ID" value="NZ_JAGXOE010000035.1"/>
</dbReference>
<sequence>MLPAKLVECTDPIAELQAGAVEFAVAPYSGTPFPDGLDHRPLRIIRAARLDLVYAAPPTGPIDEFLQALALA</sequence>
<protein>
    <recommendedName>
        <fullName evidence="3">LysR substrate-binding domain-containing protein</fullName>
    </recommendedName>
</protein>
<evidence type="ECO:0000313" key="1">
    <source>
        <dbReference type="EMBL" id="MBS4102502.1"/>
    </source>
</evidence>
<reference evidence="1 2" key="1">
    <citation type="submission" date="2021-04" db="EMBL/GenBank/DDBJ databases">
        <title>Whole genome sequence analysis of a thiophenic sulfur metabolizing bacteria.</title>
        <authorList>
            <person name="Akhtar N."/>
            <person name="Akram J."/>
            <person name="Aslam A."/>
        </authorList>
    </citation>
    <scope>NUCLEOTIDE SEQUENCE [LARGE SCALE GENOMIC DNA]</scope>
    <source>
        <strain evidence="1 2">3OW</strain>
    </source>
</reference>